<feature type="transmembrane region" description="Helical" evidence="1">
    <location>
        <begin position="109"/>
        <end position="128"/>
    </location>
</feature>
<dbReference type="EMBL" id="PISP01000007">
    <property type="protein sequence ID" value="PKD42404.1"/>
    <property type="molecule type" value="Genomic_DNA"/>
</dbReference>
<evidence type="ECO:0000259" key="2">
    <source>
        <dbReference type="PROSITE" id="PS51352"/>
    </source>
</evidence>
<feature type="transmembrane region" description="Helical" evidence="1">
    <location>
        <begin position="40"/>
        <end position="59"/>
    </location>
</feature>
<accession>A0A2N0VDX8</accession>
<keyword evidence="1" id="KW-1133">Transmembrane helix</keyword>
<dbReference type="PROSITE" id="PS51352">
    <property type="entry name" value="THIOREDOXIN_2"/>
    <property type="match status" value="1"/>
</dbReference>
<organism evidence="3 4">
    <name type="scientific">Rhodohalobacter barkolensis</name>
    <dbReference type="NCBI Taxonomy" id="2053187"/>
    <lineage>
        <taxon>Bacteria</taxon>
        <taxon>Pseudomonadati</taxon>
        <taxon>Balneolota</taxon>
        <taxon>Balneolia</taxon>
        <taxon>Balneolales</taxon>
        <taxon>Balneolaceae</taxon>
        <taxon>Rhodohalobacter</taxon>
    </lineage>
</organism>
<dbReference type="AlphaFoldDB" id="A0A2N0VDX8"/>
<feature type="transmembrane region" description="Helical" evidence="1">
    <location>
        <begin position="71"/>
        <end position="102"/>
    </location>
</feature>
<evidence type="ECO:0000313" key="3">
    <source>
        <dbReference type="EMBL" id="PKD42404.1"/>
    </source>
</evidence>
<feature type="domain" description="Thioredoxin" evidence="2">
    <location>
        <begin position="158"/>
        <end position="292"/>
    </location>
</feature>
<reference evidence="3 4" key="1">
    <citation type="submission" date="2017-11" db="EMBL/GenBank/DDBJ databases">
        <title>Rhodohalobacter 15182 sp. nov., isolated from a salt lake.</title>
        <authorList>
            <person name="Han S."/>
        </authorList>
    </citation>
    <scope>NUCLEOTIDE SEQUENCE [LARGE SCALE GENOMIC DNA]</scope>
    <source>
        <strain evidence="3 4">15182</strain>
    </source>
</reference>
<keyword evidence="1" id="KW-0812">Transmembrane</keyword>
<dbReference type="InterPro" id="IPR050553">
    <property type="entry name" value="Thioredoxin_ResA/DsbE_sf"/>
</dbReference>
<dbReference type="Proteomes" id="UP000233398">
    <property type="component" value="Unassembled WGS sequence"/>
</dbReference>
<dbReference type="PANTHER" id="PTHR42852">
    <property type="entry name" value="THIOL:DISULFIDE INTERCHANGE PROTEIN DSBE"/>
    <property type="match status" value="1"/>
</dbReference>
<dbReference type="SUPFAM" id="SSF52833">
    <property type="entry name" value="Thioredoxin-like"/>
    <property type="match status" value="1"/>
</dbReference>
<gene>
    <name evidence="3" type="ORF">CWD77_15295</name>
</gene>
<dbReference type="InterPro" id="IPR036249">
    <property type="entry name" value="Thioredoxin-like_sf"/>
</dbReference>
<keyword evidence="1" id="KW-0472">Membrane</keyword>
<dbReference type="RefSeq" id="WP_101074479.1">
    <property type="nucleotide sequence ID" value="NZ_PISP01000007.1"/>
</dbReference>
<evidence type="ECO:0000313" key="4">
    <source>
        <dbReference type="Proteomes" id="UP000233398"/>
    </source>
</evidence>
<proteinExistence type="predicted"/>
<dbReference type="OrthoDB" id="9815205at2"/>
<dbReference type="Gene3D" id="3.40.30.10">
    <property type="entry name" value="Glutaredoxin"/>
    <property type="match status" value="1"/>
</dbReference>
<protein>
    <recommendedName>
        <fullName evidence="2">Thioredoxin domain-containing protein</fullName>
    </recommendedName>
</protein>
<dbReference type="CDD" id="cd02966">
    <property type="entry name" value="TlpA_like_family"/>
    <property type="match status" value="1"/>
</dbReference>
<sequence>MVKKNIFRIVSGIFLSIAILAAGFYFFLFANPIHLHQANLLKWIPILLCFGALFASGIINTETPSKYLPLLFIPFIVFDLFNFFYFPFIIVLITVGILALVISRTEVTGYVKLASILPVSGIFVYYLLAQPLIIERDGFRRNMEGELVNATVLWNPLPDGLQALPSHTLVDENNNEYTLDSVTGKTHFIAFWATWCGPCIEKKPLLDSLKLAYQDQVEFIDISLDEDRDKWQAFLEKHDPAGLQLISNNINKTRRDLNISSLPLHFIVNPEREYKSYTSLEQAGEVLKTSIE</sequence>
<dbReference type="InterPro" id="IPR013766">
    <property type="entry name" value="Thioredoxin_domain"/>
</dbReference>
<keyword evidence="4" id="KW-1185">Reference proteome</keyword>
<name>A0A2N0VDX8_9BACT</name>
<evidence type="ECO:0000256" key="1">
    <source>
        <dbReference type="SAM" id="Phobius"/>
    </source>
</evidence>
<dbReference type="InterPro" id="IPR012336">
    <property type="entry name" value="Thioredoxin-like_fold"/>
</dbReference>
<dbReference type="Pfam" id="PF13905">
    <property type="entry name" value="Thioredoxin_8"/>
    <property type="match status" value="1"/>
</dbReference>
<feature type="transmembrane region" description="Helical" evidence="1">
    <location>
        <begin position="6"/>
        <end position="28"/>
    </location>
</feature>
<comment type="caution">
    <text evidence="3">The sequence shown here is derived from an EMBL/GenBank/DDBJ whole genome shotgun (WGS) entry which is preliminary data.</text>
</comment>
<dbReference type="PANTHER" id="PTHR42852:SF17">
    <property type="entry name" value="THIOREDOXIN-LIKE PROTEIN HI_1115"/>
    <property type="match status" value="1"/>
</dbReference>